<feature type="compositionally biased region" description="Basic and acidic residues" evidence="1">
    <location>
        <begin position="8"/>
        <end position="21"/>
    </location>
</feature>
<accession>A0ABR2LBW6</accession>
<keyword evidence="3" id="KW-1185">Reference proteome</keyword>
<protein>
    <submittedName>
        <fullName evidence="2">Uncharacterized protein</fullName>
    </submittedName>
</protein>
<dbReference type="EMBL" id="JAPFFF010000001">
    <property type="protein sequence ID" value="KAK8900573.1"/>
    <property type="molecule type" value="Genomic_DNA"/>
</dbReference>
<reference evidence="2 3" key="1">
    <citation type="submission" date="2024-04" db="EMBL/GenBank/DDBJ databases">
        <title>Tritrichomonas musculus Genome.</title>
        <authorList>
            <person name="Alves-Ferreira E."/>
            <person name="Grigg M."/>
            <person name="Lorenzi H."/>
            <person name="Galac M."/>
        </authorList>
    </citation>
    <scope>NUCLEOTIDE SEQUENCE [LARGE SCALE GENOMIC DNA]</scope>
    <source>
        <strain evidence="2 3">EAF2021</strain>
    </source>
</reference>
<gene>
    <name evidence="2" type="ORF">M9Y10_002902</name>
</gene>
<proteinExistence type="predicted"/>
<organism evidence="2 3">
    <name type="scientific">Tritrichomonas musculus</name>
    <dbReference type="NCBI Taxonomy" id="1915356"/>
    <lineage>
        <taxon>Eukaryota</taxon>
        <taxon>Metamonada</taxon>
        <taxon>Parabasalia</taxon>
        <taxon>Tritrichomonadida</taxon>
        <taxon>Tritrichomonadidae</taxon>
        <taxon>Tritrichomonas</taxon>
    </lineage>
</organism>
<evidence type="ECO:0000313" key="3">
    <source>
        <dbReference type="Proteomes" id="UP001470230"/>
    </source>
</evidence>
<sequence length="234" mass="27217">MNQEESDLNSKDITNDFKVPSDIESDFQDNHVDQEDEFQSIFQIESKYHDLKFHNRPKQNSQKNNKICLDPPAIYSFRGLVEIPTQIKKQNLNHETFLKARIALEKQLEIIGLADDHPLDNDNALSKTGDLYTSKLADQICSLQKYKIRKSQKEYNEVLFLNDTYLQQPDLISPNDINPYKESRLILLDQFQCSFKPNNNSNDDLHATMKEICGHYNDTAFNVDQAFDLLQQIT</sequence>
<evidence type="ECO:0000313" key="2">
    <source>
        <dbReference type="EMBL" id="KAK8900573.1"/>
    </source>
</evidence>
<evidence type="ECO:0000256" key="1">
    <source>
        <dbReference type="SAM" id="MobiDB-lite"/>
    </source>
</evidence>
<dbReference type="Proteomes" id="UP001470230">
    <property type="component" value="Unassembled WGS sequence"/>
</dbReference>
<name>A0ABR2LBW6_9EUKA</name>
<comment type="caution">
    <text evidence="2">The sequence shown here is derived from an EMBL/GenBank/DDBJ whole genome shotgun (WGS) entry which is preliminary data.</text>
</comment>
<feature type="region of interest" description="Disordered" evidence="1">
    <location>
        <begin position="1"/>
        <end position="24"/>
    </location>
</feature>